<keyword evidence="1" id="KW-0812">Transmembrane</keyword>
<dbReference type="Proteomes" id="UP001198148">
    <property type="component" value="Unassembled WGS sequence"/>
</dbReference>
<dbReference type="Pfam" id="PF13630">
    <property type="entry name" value="SdpI"/>
    <property type="match status" value="1"/>
</dbReference>
<dbReference type="EMBL" id="JAJBPF010000021">
    <property type="protein sequence ID" value="MCB5645389.1"/>
    <property type="molecule type" value="Genomic_DNA"/>
</dbReference>
<evidence type="ECO:0000313" key="2">
    <source>
        <dbReference type="EMBL" id="MCB5645389.1"/>
    </source>
</evidence>
<comment type="caution">
    <text evidence="2">The sequence shown here is derived from an EMBL/GenBank/DDBJ whole genome shotgun (WGS) entry which is preliminary data.</text>
</comment>
<organism evidence="2 3">
    <name type="scientific">Bifidobacterium breve</name>
    <dbReference type="NCBI Taxonomy" id="1685"/>
    <lineage>
        <taxon>Bacteria</taxon>
        <taxon>Bacillati</taxon>
        <taxon>Actinomycetota</taxon>
        <taxon>Actinomycetes</taxon>
        <taxon>Bifidobacteriales</taxon>
        <taxon>Bifidobacteriaceae</taxon>
        <taxon>Bifidobacterium</taxon>
    </lineage>
</organism>
<evidence type="ECO:0000313" key="3">
    <source>
        <dbReference type="Proteomes" id="UP001198148"/>
    </source>
</evidence>
<sequence length="107" mass="12335">MYRFARNGQLERNYHMGIKTRWTIASDETWEYIHRRYAFVFLGCGVLVALMPVDVAVGMVATRDINNMGMIWWRILLALAVVLVAWLVVCGIIANCDARKHYLESQA</sequence>
<feature type="transmembrane region" description="Helical" evidence="1">
    <location>
        <begin position="37"/>
        <end position="59"/>
    </location>
</feature>
<keyword evidence="1" id="KW-1133">Transmembrane helix</keyword>
<dbReference type="InterPro" id="IPR025962">
    <property type="entry name" value="SdpI/YhfL"/>
</dbReference>
<protein>
    <submittedName>
        <fullName evidence="2">SdpI family protein</fullName>
    </submittedName>
</protein>
<keyword evidence="1" id="KW-0472">Membrane</keyword>
<name>A0AAW4U1V0_BIFBR</name>
<dbReference type="RefSeq" id="WP_224743602.1">
    <property type="nucleotide sequence ID" value="NZ_JAHOCE010000021.1"/>
</dbReference>
<dbReference type="AlphaFoldDB" id="A0AAW4U1V0"/>
<feature type="transmembrane region" description="Helical" evidence="1">
    <location>
        <begin position="71"/>
        <end position="94"/>
    </location>
</feature>
<reference evidence="2" key="1">
    <citation type="submission" date="2021-10" db="EMBL/GenBank/DDBJ databases">
        <title>Collection of gut derived symbiotic bacterial strains cultured from healthy donors.</title>
        <authorList>
            <person name="Lin H."/>
            <person name="Littmann E."/>
            <person name="Claire K."/>
            <person name="Pamer E."/>
        </authorList>
    </citation>
    <scope>NUCLEOTIDE SEQUENCE</scope>
    <source>
        <strain evidence="2">MSK.23.105</strain>
    </source>
</reference>
<proteinExistence type="predicted"/>
<accession>A0AAW4U1V0</accession>
<gene>
    <name evidence="2" type="ORF">LIP63_08420</name>
</gene>
<evidence type="ECO:0000256" key="1">
    <source>
        <dbReference type="SAM" id="Phobius"/>
    </source>
</evidence>